<feature type="domain" description="Phospholipase D-like" evidence="1">
    <location>
        <begin position="74"/>
        <end position="168"/>
    </location>
</feature>
<protein>
    <recommendedName>
        <fullName evidence="1">Phospholipase D-like domain-containing protein</fullName>
    </recommendedName>
</protein>
<evidence type="ECO:0000259" key="1">
    <source>
        <dbReference type="Pfam" id="PF13091"/>
    </source>
</evidence>
<dbReference type="AlphaFoldDB" id="A0A940SAE2"/>
<evidence type="ECO:0000313" key="2">
    <source>
        <dbReference type="EMBL" id="MBP0496273.1"/>
    </source>
</evidence>
<name>A0A940SAE2_9PROT</name>
<keyword evidence="3" id="KW-1185">Reference proteome</keyword>
<dbReference type="Pfam" id="PF13091">
    <property type="entry name" value="PLDc_2"/>
    <property type="match status" value="1"/>
</dbReference>
<dbReference type="NCBIfam" id="NF041068">
    <property type="entry name" value="DpdK"/>
    <property type="match status" value="1"/>
</dbReference>
<gene>
    <name evidence="2" type="ORF">J5Y10_26045</name>
</gene>
<dbReference type="RefSeq" id="WP_209377067.1">
    <property type="nucleotide sequence ID" value="NZ_JAGIZA010000032.1"/>
</dbReference>
<comment type="caution">
    <text evidence="2">The sequence shown here is derived from an EMBL/GenBank/DDBJ whole genome shotgun (WGS) entry which is preliminary data.</text>
</comment>
<proteinExistence type="predicted"/>
<dbReference type="SUPFAM" id="SSF56024">
    <property type="entry name" value="Phospholipase D/nuclease"/>
    <property type="match status" value="1"/>
</dbReference>
<evidence type="ECO:0000313" key="3">
    <source>
        <dbReference type="Proteomes" id="UP000677537"/>
    </source>
</evidence>
<organism evidence="2 3">
    <name type="scientific">Roseomonas indoligenes</name>
    <dbReference type="NCBI Taxonomy" id="2820811"/>
    <lineage>
        <taxon>Bacteria</taxon>
        <taxon>Pseudomonadati</taxon>
        <taxon>Pseudomonadota</taxon>
        <taxon>Alphaproteobacteria</taxon>
        <taxon>Acetobacterales</taxon>
        <taxon>Roseomonadaceae</taxon>
        <taxon>Roseomonas</taxon>
    </lineage>
</organism>
<dbReference type="InterPro" id="IPR025202">
    <property type="entry name" value="PLD-like_dom"/>
</dbReference>
<reference evidence="2" key="1">
    <citation type="submission" date="2021-03" db="EMBL/GenBank/DDBJ databases">
        <authorList>
            <person name="So Y."/>
        </authorList>
    </citation>
    <scope>NUCLEOTIDE SEQUENCE</scope>
    <source>
        <strain evidence="2">SG15</strain>
    </source>
</reference>
<sequence>MGTRDLSGPGQTRAIRDLLQSLFVCELVQPSQPLWLFFAWVTDVEILDNSARQFSSLCPDWPAAPVRLSTVLDGLLARGGRVAVVLRQDPHNQAFVTRLQALRQRHGAASVRWCVRPEFHEKGMLGDGFVLTGSMNLTVSGLTVNDEHITLRCDPAAVAQRRIELASKWAHQLQ</sequence>
<accession>A0A940SAE2</accession>
<dbReference type="EMBL" id="JAGIZA010000032">
    <property type="protein sequence ID" value="MBP0496273.1"/>
    <property type="molecule type" value="Genomic_DNA"/>
</dbReference>
<dbReference type="Proteomes" id="UP000677537">
    <property type="component" value="Unassembled WGS sequence"/>
</dbReference>
<dbReference type="Gene3D" id="3.30.870.10">
    <property type="entry name" value="Endonuclease Chain A"/>
    <property type="match status" value="1"/>
</dbReference>